<reference evidence="2 3" key="1">
    <citation type="journal article" date="2002" name="DNA Res.">
        <title>Complete genome structure of the thermophilic cyanobacterium Thermosynechococcus elongatus BP-1.</title>
        <authorList>
            <person name="Nakamura Y."/>
            <person name="Kaneko T."/>
            <person name="Sato S."/>
            <person name="Ikeuchi M."/>
            <person name="Katoh H."/>
            <person name="Sasamoto S."/>
            <person name="Watanabe A."/>
            <person name="Iriguchi M."/>
            <person name="Kawashima K."/>
            <person name="Kimura T."/>
            <person name="Kishida Y."/>
            <person name="Kiyokawa C."/>
            <person name="Kohara M."/>
            <person name="Matsumoto M."/>
            <person name="Matsuno A."/>
            <person name="Nakazaki N."/>
            <person name="Shimpo S."/>
            <person name="Sugimoto M."/>
            <person name="Takeuchi C."/>
            <person name="Yamada M."/>
            <person name="Tabata S."/>
        </authorList>
    </citation>
    <scope>NUCLEOTIDE SEQUENCE [LARGE SCALE GENOMIC DNA]</scope>
    <source>
        <strain evidence="3">IAM M-273 / NIES-2133 / BP-1</strain>
    </source>
</reference>
<dbReference type="InterPro" id="IPR008479">
    <property type="entry name" value="DUF760"/>
</dbReference>
<proteinExistence type="predicted"/>
<organism evidence="2 3">
    <name type="scientific">Thermosynechococcus vestitus (strain NIES-2133 / IAM M-273 / BP-1)</name>
    <dbReference type="NCBI Taxonomy" id="197221"/>
    <lineage>
        <taxon>Bacteria</taxon>
        <taxon>Bacillati</taxon>
        <taxon>Cyanobacteriota</taxon>
        <taxon>Cyanophyceae</taxon>
        <taxon>Acaryochloridales</taxon>
        <taxon>Thermosynechococcaceae</taxon>
        <taxon>Thermosynechococcus</taxon>
    </lineage>
</organism>
<dbReference type="EMBL" id="BA000039">
    <property type="protein sequence ID" value="BAC08631.1"/>
    <property type="molecule type" value="Genomic_DNA"/>
</dbReference>
<dbReference type="eggNOG" id="ENOG5032RN6">
    <property type="taxonomic scope" value="Bacteria"/>
</dbReference>
<protein>
    <submittedName>
        <fullName evidence="2">Tll1078 protein</fullName>
    </submittedName>
</protein>
<name>Q8DJZ2_THEVB</name>
<dbReference type="Proteomes" id="UP000000440">
    <property type="component" value="Chromosome"/>
</dbReference>
<accession>Q8DJZ2</accession>
<dbReference type="EnsemblBacteria" id="BAC08631">
    <property type="protein sequence ID" value="BAC08631"/>
    <property type="gene ID" value="BAC08631"/>
</dbReference>
<dbReference type="PANTHER" id="PTHR33598">
    <property type="entry name" value="OS02G0833400 PROTEIN"/>
    <property type="match status" value="1"/>
</dbReference>
<dbReference type="Pfam" id="PF05542">
    <property type="entry name" value="DUF760"/>
    <property type="match status" value="1"/>
</dbReference>
<gene>
    <name evidence="2" type="ordered locus">tll1078</name>
</gene>
<dbReference type="PATRIC" id="fig|197221.4.peg.1133"/>
<dbReference type="AlphaFoldDB" id="Q8DJZ2"/>
<dbReference type="STRING" id="197221.gene:10747672"/>
<feature type="region of interest" description="Disordered" evidence="1">
    <location>
        <begin position="1"/>
        <end position="20"/>
    </location>
</feature>
<dbReference type="PANTHER" id="PTHR33598:SF2">
    <property type="entry name" value="MAR-BINDING FILAMENT-LIKE PROTEIN"/>
    <property type="match status" value="1"/>
</dbReference>
<evidence type="ECO:0000313" key="3">
    <source>
        <dbReference type="Proteomes" id="UP000000440"/>
    </source>
</evidence>
<dbReference type="KEGG" id="tel:tll1078"/>
<evidence type="ECO:0000313" key="2">
    <source>
        <dbReference type="EMBL" id="BAC08631.1"/>
    </source>
</evidence>
<sequence length="119" mass="13245">MDHTISLGGHSMEPTMNPRNLQESADSLWNYLQSLDAEVVARLSRPASPEMAIVMERHIGNLLGYLPPEGFEVSITTNREHLGRLLASAMMSGYFLRGAEQRLEFERSLQAAAQAEDSK</sequence>
<keyword evidence="3" id="KW-1185">Reference proteome</keyword>
<evidence type="ECO:0000256" key="1">
    <source>
        <dbReference type="SAM" id="MobiDB-lite"/>
    </source>
</evidence>